<feature type="transmembrane region" description="Helical" evidence="1">
    <location>
        <begin position="178"/>
        <end position="195"/>
    </location>
</feature>
<reference evidence="2 3" key="1">
    <citation type="journal article" date="2019" name="Nat. Microbiol.">
        <title>Mediterranean grassland soil C-N compound turnover is dependent on rainfall and depth, and is mediated by genomically divergent microorganisms.</title>
        <authorList>
            <person name="Diamond S."/>
            <person name="Andeer P.F."/>
            <person name="Li Z."/>
            <person name="Crits-Christoph A."/>
            <person name="Burstein D."/>
            <person name="Anantharaman K."/>
            <person name="Lane K.R."/>
            <person name="Thomas B.C."/>
            <person name="Pan C."/>
            <person name="Northen T.R."/>
            <person name="Banfield J.F."/>
        </authorList>
    </citation>
    <scope>NUCLEOTIDE SEQUENCE [LARGE SCALE GENOMIC DNA]</scope>
    <source>
        <strain evidence="2">WS_1</strain>
    </source>
</reference>
<name>A0A538SF99_UNCEI</name>
<dbReference type="AlphaFoldDB" id="A0A538SF99"/>
<keyword evidence="1" id="KW-1133">Transmembrane helix</keyword>
<evidence type="ECO:0000313" key="2">
    <source>
        <dbReference type="EMBL" id="TMQ50040.1"/>
    </source>
</evidence>
<feature type="transmembrane region" description="Helical" evidence="1">
    <location>
        <begin position="242"/>
        <end position="265"/>
    </location>
</feature>
<feature type="transmembrane region" description="Helical" evidence="1">
    <location>
        <begin position="277"/>
        <end position="298"/>
    </location>
</feature>
<comment type="caution">
    <text evidence="2">The sequence shown here is derived from an EMBL/GenBank/DDBJ whole genome shotgun (WGS) entry which is preliminary data.</text>
</comment>
<organism evidence="2 3">
    <name type="scientific">Eiseniibacteriota bacterium</name>
    <dbReference type="NCBI Taxonomy" id="2212470"/>
    <lineage>
        <taxon>Bacteria</taxon>
        <taxon>Candidatus Eiseniibacteriota</taxon>
    </lineage>
</organism>
<feature type="transmembrane region" description="Helical" evidence="1">
    <location>
        <begin position="140"/>
        <end position="166"/>
    </location>
</feature>
<sequence length="615" mass="65581">MAAVLSLPVLGLGYFWDDFVFLTRVQANPISALWPEPGAFYRPVSRALYFWPLAWLGSPGAHAAHAMNLLLAAASILLLVLLVRRLASDRAGVGAGLFFSGLAALPGLVAWASGAQDLLAITLLLAALHLRDSGRMLRSAILVAAALLSKETALCAIPALVLWDWILGRRPARIREGVLAYGALAILWVLIHPVARGLAAGGFTLAPGGHLGFSNLAVTKLHASQYLRTLFNMPLHPTAAPWPAVAVAMLVVAVSLALAAVWIASRREPSGQGRAPLSIPRAAALAILLAVPSLVLPTVLVPRWAAYFACMPALGSSILLGVALSRLPTFAGMTVMALFVGLGIWSRYSDPPSADALTEKSFVAASRAIDGVERAFLKLHPSIPRSTQVLLSVASSGPLGIDATMHDGQAMRVWYRDRTLRTLRPERRLPHAGAEYLFRITSSREVVEIDPDRGATRSSGGSPDPGEVDAITRTYARGLAASGETERAERILGRLAAQDEPMLRSYDLRLAAMGRMMRGDRPGSARILAGAPAISREFALYCVSKVMAEPTGRAGLDSCAYAAFGLSSSDPETLRYLLHLFYASLFVPQAVQLARRLQEVAPGDSESAAILGELR</sequence>
<feature type="transmembrane region" description="Helical" evidence="1">
    <location>
        <begin position="63"/>
        <end position="83"/>
    </location>
</feature>
<protein>
    <submittedName>
        <fullName evidence="2">Uncharacterized protein</fullName>
    </submittedName>
</protein>
<evidence type="ECO:0000313" key="3">
    <source>
        <dbReference type="Proteomes" id="UP000316292"/>
    </source>
</evidence>
<feature type="transmembrane region" description="Helical" evidence="1">
    <location>
        <begin position="95"/>
        <end position="128"/>
    </location>
</feature>
<proteinExistence type="predicted"/>
<feature type="transmembrane region" description="Helical" evidence="1">
    <location>
        <begin position="330"/>
        <end position="348"/>
    </location>
</feature>
<keyword evidence="1" id="KW-0812">Transmembrane</keyword>
<gene>
    <name evidence="2" type="ORF">E6K71_03355</name>
</gene>
<dbReference type="EMBL" id="VBOR01000044">
    <property type="protein sequence ID" value="TMQ50040.1"/>
    <property type="molecule type" value="Genomic_DNA"/>
</dbReference>
<accession>A0A538SF99</accession>
<evidence type="ECO:0000256" key="1">
    <source>
        <dbReference type="SAM" id="Phobius"/>
    </source>
</evidence>
<dbReference type="Proteomes" id="UP000316292">
    <property type="component" value="Unassembled WGS sequence"/>
</dbReference>
<keyword evidence="1" id="KW-0472">Membrane</keyword>